<reference evidence="2" key="1">
    <citation type="submission" date="2021-06" db="EMBL/GenBank/DDBJ databases">
        <authorList>
            <person name="Kallberg Y."/>
            <person name="Tangrot J."/>
            <person name="Rosling A."/>
        </authorList>
    </citation>
    <scope>NUCLEOTIDE SEQUENCE</scope>
    <source>
        <strain evidence="2">UK204</strain>
    </source>
</reference>
<dbReference type="Gene3D" id="3.30.1140.40">
    <property type="entry name" value="Tctex-1"/>
    <property type="match status" value="1"/>
</dbReference>
<evidence type="ECO:0000313" key="3">
    <source>
        <dbReference type="Proteomes" id="UP000789570"/>
    </source>
</evidence>
<dbReference type="EMBL" id="CAJVPQ010000524">
    <property type="protein sequence ID" value="CAG8489494.1"/>
    <property type="molecule type" value="Genomic_DNA"/>
</dbReference>
<dbReference type="PANTHER" id="PTHR21255">
    <property type="entry name" value="T-COMPLEX-ASSOCIATED-TESTIS-EXPRESSED 1/ DYNEIN LIGHT CHAIN"/>
    <property type="match status" value="1"/>
</dbReference>
<evidence type="ECO:0000313" key="2">
    <source>
        <dbReference type="EMBL" id="CAG8489494.1"/>
    </source>
</evidence>
<evidence type="ECO:0000256" key="1">
    <source>
        <dbReference type="SAM" id="MobiDB-lite"/>
    </source>
</evidence>
<dbReference type="PANTHER" id="PTHR21255:SF7">
    <property type="entry name" value="DYNEIN LIGHT CHAIN TCTEX-TYPE PROTEIN 2B"/>
    <property type="match status" value="1"/>
</dbReference>
<dbReference type="GO" id="GO:0005737">
    <property type="term" value="C:cytoplasm"/>
    <property type="evidence" value="ECO:0007669"/>
    <property type="project" value="TreeGrafter"/>
</dbReference>
<proteinExistence type="predicted"/>
<feature type="compositionally biased region" description="Basic and acidic residues" evidence="1">
    <location>
        <begin position="12"/>
        <end position="25"/>
    </location>
</feature>
<accession>A0A9N8WLG6</accession>
<gene>
    <name evidence="2" type="ORF">FCALED_LOCUS3134</name>
</gene>
<dbReference type="CDD" id="cd21459">
    <property type="entry name" value="DLC-like_TCTEX1D2"/>
    <property type="match status" value="1"/>
</dbReference>
<dbReference type="GO" id="GO:0045505">
    <property type="term" value="F:dynein intermediate chain binding"/>
    <property type="evidence" value="ECO:0007669"/>
    <property type="project" value="TreeGrafter"/>
</dbReference>
<protein>
    <submittedName>
        <fullName evidence="2">9677_t:CDS:1</fullName>
    </submittedName>
</protein>
<sequence length="133" mass="15402">MNFGDIPDLSQDFERRGSESDTFRRPSYKEKFHAKKAKQIIQQVVSGKLDQAIYEKDQAPGWANEIAEEIKAKLLEMELSRYKYIINVTILENKKGAGARIQVNGLWDSSSDGYAQEIFKNSNTNLYFKFEFH</sequence>
<dbReference type="InterPro" id="IPR005334">
    <property type="entry name" value="Tctex-1-like"/>
</dbReference>
<dbReference type="Pfam" id="PF03645">
    <property type="entry name" value="Tctex-1"/>
    <property type="match status" value="1"/>
</dbReference>
<organism evidence="2 3">
    <name type="scientific">Funneliformis caledonium</name>
    <dbReference type="NCBI Taxonomy" id="1117310"/>
    <lineage>
        <taxon>Eukaryota</taxon>
        <taxon>Fungi</taxon>
        <taxon>Fungi incertae sedis</taxon>
        <taxon>Mucoromycota</taxon>
        <taxon>Glomeromycotina</taxon>
        <taxon>Glomeromycetes</taxon>
        <taxon>Glomerales</taxon>
        <taxon>Glomeraceae</taxon>
        <taxon>Funneliformis</taxon>
    </lineage>
</organism>
<dbReference type="GO" id="GO:0007018">
    <property type="term" value="P:microtubule-based movement"/>
    <property type="evidence" value="ECO:0007669"/>
    <property type="project" value="TreeGrafter"/>
</dbReference>
<keyword evidence="3" id="KW-1185">Reference proteome</keyword>
<dbReference type="GO" id="GO:0005868">
    <property type="term" value="C:cytoplasmic dynein complex"/>
    <property type="evidence" value="ECO:0007669"/>
    <property type="project" value="TreeGrafter"/>
</dbReference>
<dbReference type="InterPro" id="IPR038586">
    <property type="entry name" value="Tctex-1-like_sf"/>
</dbReference>
<feature type="region of interest" description="Disordered" evidence="1">
    <location>
        <begin position="1"/>
        <end position="25"/>
    </location>
</feature>
<dbReference type="AlphaFoldDB" id="A0A9N8WLG6"/>
<comment type="caution">
    <text evidence="2">The sequence shown here is derived from an EMBL/GenBank/DDBJ whole genome shotgun (WGS) entry which is preliminary data.</text>
</comment>
<dbReference type="OrthoDB" id="10260741at2759"/>
<dbReference type="Proteomes" id="UP000789570">
    <property type="component" value="Unassembled WGS sequence"/>
</dbReference>
<name>A0A9N8WLG6_9GLOM</name>